<protein>
    <recommendedName>
        <fullName evidence="2">Thioredoxin domain-containing protein</fullName>
    </recommendedName>
</protein>
<dbReference type="CDD" id="cd02989">
    <property type="entry name" value="Phd_like_TxnDC9"/>
    <property type="match status" value="1"/>
</dbReference>
<dbReference type="Gene3D" id="3.40.30.10">
    <property type="entry name" value="Glutaredoxin"/>
    <property type="match status" value="1"/>
</dbReference>
<feature type="domain" description="Thioredoxin" evidence="2">
    <location>
        <begin position="80"/>
        <end position="158"/>
    </location>
</feature>
<organism evidence="3 4">
    <name type="scientific">Basidiobolus ranarum</name>
    <dbReference type="NCBI Taxonomy" id="34480"/>
    <lineage>
        <taxon>Eukaryota</taxon>
        <taxon>Fungi</taxon>
        <taxon>Fungi incertae sedis</taxon>
        <taxon>Zoopagomycota</taxon>
        <taxon>Entomophthoromycotina</taxon>
        <taxon>Basidiobolomycetes</taxon>
        <taxon>Basidiobolales</taxon>
        <taxon>Basidiobolaceae</taxon>
        <taxon>Basidiobolus</taxon>
    </lineage>
</organism>
<gene>
    <name evidence="3" type="ORF">K7432_003101</name>
</gene>
<keyword evidence="4" id="KW-1185">Reference proteome</keyword>
<dbReference type="InterPro" id="IPR013766">
    <property type="entry name" value="Thioredoxin_domain"/>
</dbReference>
<dbReference type="SUPFAM" id="SSF52833">
    <property type="entry name" value="Thioredoxin-like"/>
    <property type="match status" value="1"/>
</dbReference>
<dbReference type="InterPro" id="IPR036249">
    <property type="entry name" value="Thioredoxin-like_sf"/>
</dbReference>
<comment type="caution">
    <text evidence="3">The sequence shown here is derived from an EMBL/GenBank/DDBJ whole genome shotgun (WGS) entry which is preliminary data.</text>
</comment>
<evidence type="ECO:0000256" key="1">
    <source>
        <dbReference type="SAM" id="MobiDB-lite"/>
    </source>
</evidence>
<proteinExistence type="predicted"/>
<reference evidence="3 4" key="1">
    <citation type="submission" date="2023-04" db="EMBL/GenBank/DDBJ databases">
        <title>Genome of Basidiobolus ranarum AG-B5.</title>
        <authorList>
            <person name="Stajich J.E."/>
            <person name="Carter-House D."/>
            <person name="Gryganskyi A."/>
        </authorList>
    </citation>
    <scope>NUCLEOTIDE SEQUENCE [LARGE SCALE GENOMIC DNA]</scope>
    <source>
        <strain evidence="3 4">AG-B5</strain>
    </source>
</reference>
<evidence type="ECO:0000313" key="3">
    <source>
        <dbReference type="EMBL" id="KAK9721872.1"/>
    </source>
</evidence>
<feature type="region of interest" description="Disordered" evidence="1">
    <location>
        <begin position="185"/>
        <end position="209"/>
    </location>
</feature>
<evidence type="ECO:0000313" key="4">
    <source>
        <dbReference type="Proteomes" id="UP001479436"/>
    </source>
</evidence>
<dbReference type="Proteomes" id="UP001479436">
    <property type="component" value="Unassembled WGS sequence"/>
</dbReference>
<dbReference type="EMBL" id="JASJQH010006966">
    <property type="protein sequence ID" value="KAK9721872.1"/>
    <property type="molecule type" value="Genomic_DNA"/>
</dbReference>
<name>A0ABR2W714_9FUNG</name>
<accession>A0ABR2W714</accession>
<sequence>MSKETYINEKIETLASRTIDNESEDEDALFAELENDDAFENYREERLEQLKYELNKVRDLKENDHGAYTEVTSEKEILKITTTTSHCVVHFFHKDFRRCQIMDKHLEEISHKHFKTRFCKIDVENAGFLVEKLKIQVLPCVMSFINGISVDKLVGFEELGNTDGFRTEAVEARLIQCGVIKKPDSNSSKHNTIFGFPKQEENEDWDSDE</sequence>
<dbReference type="PANTHER" id="PTHR21148">
    <property type="entry name" value="THIOREDOXIN DOMAIN-CONTAINING PROTEIN 9"/>
    <property type="match status" value="1"/>
</dbReference>
<evidence type="ECO:0000259" key="2">
    <source>
        <dbReference type="Pfam" id="PF00085"/>
    </source>
</evidence>
<dbReference type="Pfam" id="PF00085">
    <property type="entry name" value="Thioredoxin"/>
    <property type="match status" value="1"/>
</dbReference>